<dbReference type="InterPro" id="IPR034045">
    <property type="entry name" value="Pep_S8_CspA-like"/>
</dbReference>
<dbReference type="Proteomes" id="UP000028542">
    <property type="component" value="Unassembled WGS sequence"/>
</dbReference>
<evidence type="ECO:0000256" key="4">
    <source>
        <dbReference type="ARBA" id="ARBA00022825"/>
    </source>
</evidence>
<proteinExistence type="inferred from homology"/>
<dbReference type="PRINTS" id="PR00723">
    <property type="entry name" value="SUBTILISIN"/>
</dbReference>
<dbReference type="EMBL" id="JPMD01000028">
    <property type="protein sequence ID" value="KEZ85935.1"/>
    <property type="molecule type" value="Genomic_DNA"/>
</dbReference>
<feature type="active site" description="Charge relay system" evidence="5 6">
    <location>
        <position position="185"/>
    </location>
</feature>
<feature type="domain" description="Peptidase S8/S53" evidence="7">
    <location>
        <begin position="440"/>
        <end position="562"/>
    </location>
</feature>
<organism evidence="8 9">
    <name type="scientific">Clostridium sulfidigenes</name>
    <dbReference type="NCBI Taxonomy" id="318464"/>
    <lineage>
        <taxon>Bacteria</taxon>
        <taxon>Bacillati</taxon>
        <taxon>Bacillota</taxon>
        <taxon>Clostridia</taxon>
        <taxon>Eubacteriales</taxon>
        <taxon>Clostridiaceae</taxon>
        <taxon>Clostridium</taxon>
    </lineage>
</organism>
<evidence type="ECO:0000313" key="9">
    <source>
        <dbReference type="Proteomes" id="UP000028542"/>
    </source>
</evidence>
<keyword evidence="2 6" id="KW-0645">Protease</keyword>
<feature type="active site" description="Charge relay system" evidence="5 6">
    <location>
        <position position="115"/>
    </location>
</feature>
<gene>
    <name evidence="8" type="ORF">IO99_12445</name>
</gene>
<dbReference type="CDD" id="cd07478">
    <property type="entry name" value="Peptidases_S8_CspA-like"/>
    <property type="match status" value="1"/>
</dbReference>
<dbReference type="eggNOG" id="COG1404">
    <property type="taxonomic scope" value="Bacteria"/>
</dbReference>
<evidence type="ECO:0000256" key="2">
    <source>
        <dbReference type="ARBA" id="ARBA00022670"/>
    </source>
</evidence>
<dbReference type="InterPro" id="IPR023827">
    <property type="entry name" value="Peptidase_S8_Asp-AS"/>
</dbReference>
<reference evidence="8 9" key="1">
    <citation type="submission" date="2014-07" db="EMBL/GenBank/DDBJ databases">
        <title>Draft genome of Clostridium sulfidigenes 113A isolated from sediments associated with methane hydrate from Krishna Godavari basin.</title>
        <authorList>
            <person name="Honkalas V.S."/>
            <person name="Dabir A.P."/>
            <person name="Arora P."/>
            <person name="Dhakephalkar P.K."/>
        </authorList>
    </citation>
    <scope>NUCLEOTIDE SEQUENCE [LARGE SCALE GENOMIC DNA]</scope>
    <source>
        <strain evidence="8 9">113A</strain>
    </source>
</reference>
<dbReference type="GO" id="GO:0004252">
    <property type="term" value="F:serine-type endopeptidase activity"/>
    <property type="evidence" value="ECO:0007669"/>
    <property type="project" value="UniProtKB-UniRule"/>
</dbReference>
<keyword evidence="9" id="KW-1185">Reference proteome</keyword>
<dbReference type="SUPFAM" id="SSF52743">
    <property type="entry name" value="Subtilisin-like"/>
    <property type="match status" value="1"/>
</dbReference>
<dbReference type="Pfam" id="PF00082">
    <property type="entry name" value="Peptidase_S8"/>
    <property type="match status" value="2"/>
</dbReference>
<dbReference type="InterPro" id="IPR015500">
    <property type="entry name" value="Peptidase_S8_subtilisin-rel"/>
</dbReference>
<accession>A0A084JAF1</accession>
<dbReference type="InterPro" id="IPR017310">
    <property type="entry name" value="Pept_S8A_subtilisin_clostridia"/>
</dbReference>
<name>A0A084JAF1_9CLOT</name>
<evidence type="ECO:0000256" key="3">
    <source>
        <dbReference type="ARBA" id="ARBA00022801"/>
    </source>
</evidence>
<evidence type="ECO:0000256" key="1">
    <source>
        <dbReference type="ARBA" id="ARBA00011073"/>
    </source>
</evidence>
<dbReference type="InterPro" id="IPR036852">
    <property type="entry name" value="Peptidase_S8/S53_dom_sf"/>
</dbReference>
<dbReference type="PROSITE" id="PS00137">
    <property type="entry name" value="SUBTILASE_HIS"/>
    <property type="match status" value="1"/>
</dbReference>
<evidence type="ECO:0000259" key="7">
    <source>
        <dbReference type="Pfam" id="PF00082"/>
    </source>
</evidence>
<dbReference type="RefSeq" id="WP_035133691.1">
    <property type="nucleotide sequence ID" value="NZ_JPMD01000028.1"/>
</dbReference>
<feature type="domain" description="Peptidase S8/S53" evidence="7">
    <location>
        <begin position="106"/>
        <end position="306"/>
    </location>
</feature>
<dbReference type="PROSITE" id="PS00136">
    <property type="entry name" value="SUBTILASE_ASP"/>
    <property type="match status" value="1"/>
</dbReference>
<dbReference type="PANTHER" id="PTHR43806:SF11">
    <property type="entry name" value="CEREVISIN-RELATED"/>
    <property type="match status" value="1"/>
</dbReference>
<comment type="similarity">
    <text evidence="1 6">Belongs to the peptidase S8 family.</text>
</comment>
<dbReference type="PIRSF" id="PIRSF037894">
    <property type="entry name" value="Subtilisin_rel_CspABC"/>
    <property type="match status" value="1"/>
</dbReference>
<comment type="caution">
    <text evidence="8">The sequence shown here is derived from an EMBL/GenBank/DDBJ whole genome shotgun (WGS) entry which is preliminary data.</text>
</comment>
<dbReference type="InterPro" id="IPR000209">
    <property type="entry name" value="Peptidase_S8/S53_dom"/>
</dbReference>
<keyword evidence="3 6" id="KW-0378">Hydrolase</keyword>
<dbReference type="AlphaFoldDB" id="A0A084JAF1"/>
<dbReference type="InterPro" id="IPR022398">
    <property type="entry name" value="Peptidase_S8_His-AS"/>
</dbReference>
<feature type="active site" description="Charge relay system" evidence="5 6">
    <location>
        <position position="507"/>
    </location>
</feature>
<dbReference type="GO" id="GO:0006508">
    <property type="term" value="P:proteolysis"/>
    <property type="evidence" value="ECO:0007669"/>
    <property type="project" value="UniProtKB-KW"/>
</dbReference>
<evidence type="ECO:0000313" key="8">
    <source>
        <dbReference type="EMBL" id="KEZ85935.1"/>
    </source>
</evidence>
<dbReference type="PANTHER" id="PTHR43806">
    <property type="entry name" value="PEPTIDASE S8"/>
    <property type="match status" value="1"/>
</dbReference>
<dbReference type="Gene3D" id="3.40.50.200">
    <property type="entry name" value="Peptidase S8/S53 domain"/>
    <property type="match status" value="1"/>
</dbReference>
<evidence type="ECO:0000256" key="6">
    <source>
        <dbReference type="PROSITE-ProRule" id="PRU01240"/>
    </source>
</evidence>
<dbReference type="STRING" id="318464.IO99_12445"/>
<dbReference type="PROSITE" id="PS51892">
    <property type="entry name" value="SUBTILASE"/>
    <property type="match status" value="1"/>
</dbReference>
<dbReference type="Gene3D" id="2.60.120.1290">
    <property type="match status" value="1"/>
</dbReference>
<dbReference type="InterPro" id="IPR050131">
    <property type="entry name" value="Peptidase_S8_subtilisin-like"/>
</dbReference>
<protein>
    <submittedName>
        <fullName evidence="8">Peptidase S8 and S53 subtilisin kexin sedolisin</fullName>
    </submittedName>
</protein>
<keyword evidence="4 6" id="KW-0720">Serine protease</keyword>
<evidence type="ECO:0000256" key="5">
    <source>
        <dbReference type="PIRSR" id="PIRSR615500-1"/>
    </source>
</evidence>
<sequence>MINSRDCSLYYDENVSNFLVQYKNKDEFKKQIDKISYACGDVITDNLAVVAVSHLEMNRLLKEVPQIIFFDFRKMFVLGETSKSTSPPSVGNINSILINPYLNLTGRGVLIGVVDTGIDYLNQEFIREDDTSRIISLWDQTISNNSSSTYMGTTYSNDQINAAIKAYRNNEDPYTIVPSKDTIGHGTQVAGIIGARGNNSDIRGIANDSDFVIVKLFESTNFRKALLENGVEYTPVYNASEIVSGIEYLKNVAVELKRPMVIYLGIGSTESSHDGNSLISRYVSSIGTIRGICIVAGVGNEGAAQTHATGYIKNKTDPSSLELRITKEMKFFTFNIWVKKPNRASLVIVSPTGESSSLLKSKDVNEQNTKFVFLNTRSRVLYFNPEHFTGHEVIHVEFYDIKPGIWTFRLIGEYLIDGRYDIWLQPHSTLPSGTEFLQPNPLNTLTEPSTAVNTVTVSYYGENNALISTSGRGFNTNNLINPDIATLGTNILTTKVTGGTTTMSGSSAATAIVAGACAILLEWGIINGNDQTMYSQKIRSYLMHGAARSSYYRFPNQELGYGYLDLLGVFNFISRSYSTNISLNRANTCDEYNKSDDYIVYTTNNMFIRIPKCIVGDFI</sequence>